<evidence type="ECO:0000256" key="1">
    <source>
        <dbReference type="ARBA" id="ARBA00023015"/>
    </source>
</evidence>
<keyword evidence="2 4" id="KW-0238">DNA-binding</keyword>
<name>A0A2A4F292_9BURK</name>
<evidence type="ECO:0000313" key="6">
    <source>
        <dbReference type="EMBL" id="PCE27491.1"/>
    </source>
</evidence>
<dbReference type="PANTHER" id="PTHR30055:SF234">
    <property type="entry name" value="HTH-TYPE TRANSCRIPTIONAL REGULATOR BETI"/>
    <property type="match status" value="1"/>
</dbReference>
<evidence type="ECO:0000259" key="5">
    <source>
        <dbReference type="PROSITE" id="PS50977"/>
    </source>
</evidence>
<dbReference type="EMBL" id="MTZV01000002">
    <property type="protein sequence ID" value="PCE27491.1"/>
    <property type="molecule type" value="Genomic_DNA"/>
</dbReference>
<dbReference type="Pfam" id="PF00440">
    <property type="entry name" value="TetR_N"/>
    <property type="match status" value="1"/>
</dbReference>
<dbReference type="Proteomes" id="UP000218022">
    <property type="component" value="Unassembled WGS sequence"/>
</dbReference>
<evidence type="ECO:0000256" key="4">
    <source>
        <dbReference type="PROSITE-ProRule" id="PRU00335"/>
    </source>
</evidence>
<dbReference type="SUPFAM" id="SSF46689">
    <property type="entry name" value="Homeodomain-like"/>
    <property type="match status" value="1"/>
</dbReference>
<dbReference type="OrthoDB" id="9816320at2"/>
<dbReference type="Pfam" id="PF17918">
    <property type="entry name" value="TetR_C_15"/>
    <property type="match status" value="1"/>
</dbReference>
<evidence type="ECO:0000256" key="3">
    <source>
        <dbReference type="ARBA" id="ARBA00023163"/>
    </source>
</evidence>
<protein>
    <submittedName>
        <fullName evidence="6">TetR family transcriptional regulator</fullName>
    </submittedName>
</protein>
<keyword evidence="3" id="KW-0804">Transcription</keyword>
<comment type="caution">
    <text evidence="6">The sequence shown here is derived from an EMBL/GenBank/DDBJ whole genome shotgun (WGS) entry which is preliminary data.</text>
</comment>
<dbReference type="PANTHER" id="PTHR30055">
    <property type="entry name" value="HTH-TYPE TRANSCRIPTIONAL REGULATOR RUTR"/>
    <property type="match status" value="1"/>
</dbReference>
<keyword evidence="1" id="KW-0805">Transcription regulation</keyword>
<sequence>MTPKPPENPLSPRKAPLQRRATATVDAIVEAAARILETLGPDGYTTNAVAERAGVSIGSLYQYFPNRDALTVALIERETSTLLEQARQAATEPTCAAALSGLIDAAIAHQMRRPALARVIDFEERRLPLGERNLRVAEQLHRVIVEALGRPDAPAIKDRETAAQDVLALAHGINDVAGERMETDAQSLRERVWIAVRGYLVGMAEIGR</sequence>
<dbReference type="RefSeq" id="WP_096716895.1">
    <property type="nucleotide sequence ID" value="NZ_MTZV01000002.1"/>
</dbReference>
<evidence type="ECO:0000313" key="7">
    <source>
        <dbReference type="Proteomes" id="UP000218022"/>
    </source>
</evidence>
<dbReference type="InterPro" id="IPR009057">
    <property type="entry name" value="Homeodomain-like_sf"/>
</dbReference>
<dbReference type="PRINTS" id="PR00455">
    <property type="entry name" value="HTHTETR"/>
</dbReference>
<organism evidence="6 7">
    <name type="scientific">Paraburkholderia acidicola</name>
    <dbReference type="NCBI Taxonomy" id="1912599"/>
    <lineage>
        <taxon>Bacteria</taxon>
        <taxon>Pseudomonadati</taxon>
        <taxon>Pseudomonadota</taxon>
        <taxon>Betaproteobacteria</taxon>
        <taxon>Burkholderiales</taxon>
        <taxon>Burkholderiaceae</taxon>
        <taxon>Paraburkholderia</taxon>
    </lineage>
</organism>
<dbReference type="AlphaFoldDB" id="A0A2A4F292"/>
<dbReference type="InterPro" id="IPR001647">
    <property type="entry name" value="HTH_TetR"/>
</dbReference>
<evidence type="ECO:0000256" key="2">
    <source>
        <dbReference type="ARBA" id="ARBA00023125"/>
    </source>
</evidence>
<gene>
    <name evidence="6" type="ORF">BWP39_03035</name>
</gene>
<feature type="DNA-binding region" description="H-T-H motif" evidence="4">
    <location>
        <begin position="45"/>
        <end position="64"/>
    </location>
</feature>
<proteinExistence type="predicted"/>
<accession>A0A2A4F292</accession>
<dbReference type="InterPro" id="IPR050109">
    <property type="entry name" value="HTH-type_TetR-like_transc_reg"/>
</dbReference>
<dbReference type="InterPro" id="IPR041669">
    <property type="entry name" value="TetR_C_15"/>
</dbReference>
<dbReference type="GO" id="GO:0003700">
    <property type="term" value="F:DNA-binding transcription factor activity"/>
    <property type="evidence" value="ECO:0007669"/>
    <property type="project" value="TreeGrafter"/>
</dbReference>
<reference evidence="6 7" key="1">
    <citation type="submission" date="2017-01" db="EMBL/GenBank/DDBJ databases">
        <title>Whole-Genome Shotgun Sequencing of Two beta-Proteobacterial Species in Search of the Bulgecin Biosynthetic Cluster.</title>
        <authorList>
            <person name="Horsman M.E."/>
            <person name="Marous D.R."/>
            <person name="Li R."/>
            <person name="Oliver R.A."/>
            <person name="Byun B."/>
            <person name="Emrich S.J."/>
            <person name="Boggess B."/>
            <person name="Townsend C.A."/>
            <person name="Mobashery S."/>
        </authorList>
    </citation>
    <scope>NUCLEOTIDE SEQUENCE [LARGE SCALE GENOMIC DNA]</scope>
    <source>
        <strain evidence="6 7">ATCC 31363</strain>
    </source>
</reference>
<dbReference type="GO" id="GO:0000976">
    <property type="term" value="F:transcription cis-regulatory region binding"/>
    <property type="evidence" value="ECO:0007669"/>
    <property type="project" value="TreeGrafter"/>
</dbReference>
<dbReference type="Gene3D" id="1.10.357.10">
    <property type="entry name" value="Tetracycline Repressor, domain 2"/>
    <property type="match status" value="1"/>
</dbReference>
<dbReference type="PROSITE" id="PS50977">
    <property type="entry name" value="HTH_TETR_2"/>
    <property type="match status" value="1"/>
</dbReference>
<feature type="domain" description="HTH tetR-type" evidence="5">
    <location>
        <begin position="22"/>
        <end position="82"/>
    </location>
</feature>